<reference evidence="2 3" key="1">
    <citation type="submission" date="2016-11" db="EMBL/GenBank/DDBJ databases">
        <title>The macronuclear genome of Stentor coeruleus: a giant cell with tiny introns.</title>
        <authorList>
            <person name="Slabodnick M."/>
            <person name="Ruby J.G."/>
            <person name="Reiff S.B."/>
            <person name="Swart E.C."/>
            <person name="Gosai S."/>
            <person name="Prabakaran S."/>
            <person name="Witkowska E."/>
            <person name="Larue G.E."/>
            <person name="Fisher S."/>
            <person name="Freeman R.M."/>
            <person name="Gunawardena J."/>
            <person name="Chu W."/>
            <person name="Stover N.A."/>
            <person name="Gregory B.D."/>
            <person name="Nowacki M."/>
            <person name="Derisi J."/>
            <person name="Roy S.W."/>
            <person name="Marshall W.F."/>
            <person name="Sood P."/>
        </authorList>
    </citation>
    <scope>NUCLEOTIDE SEQUENCE [LARGE SCALE GENOMIC DNA]</scope>
    <source>
        <strain evidence="2">WM001</strain>
    </source>
</reference>
<accession>A0A1R2CPZ2</accession>
<organism evidence="2 3">
    <name type="scientific">Stentor coeruleus</name>
    <dbReference type="NCBI Taxonomy" id="5963"/>
    <lineage>
        <taxon>Eukaryota</taxon>
        <taxon>Sar</taxon>
        <taxon>Alveolata</taxon>
        <taxon>Ciliophora</taxon>
        <taxon>Postciliodesmatophora</taxon>
        <taxon>Heterotrichea</taxon>
        <taxon>Heterotrichida</taxon>
        <taxon>Stentoridae</taxon>
        <taxon>Stentor</taxon>
    </lineage>
</organism>
<evidence type="ECO:0000313" key="3">
    <source>
        <dbReference type="Proteomes" id="UP000187209"/>
    </source>
</evidence>
<gene>
    <name evidence="2" type="ORF">SteCoe_6418</name>
</gene>
<dbReference type="OrthoDB" id="65154at2759"/>
<evidence type="ECO:0000313" key="2">
    <source>
        <dbReference type="EMBL" id="OMJ91062.1"/>
    </source>
</evidence>
<dbReference type="EMBL" id="MPUH01000089">
    <property type="protein sequence ID" value="OMJ91062.1"/>
    <property type="molecule type" value="Genomic_DNA"/>
</dbReference>
<protein>
    <submittedName>
        <fullName evidence="2">Uncharacterized protein</fullName>
    </submittedName>
</protein>
<evidence type="ECO:0000256" key="1">
    <source>
        <dbReference type="SAM" id="MobiDB-lite"/>
    </source>
</evidence>
<name>A0A1R2CPZ2_9CILI</name>
<proteinExistence type="predicted"/>
<comment type="caution">
    <text evidence="2">The sequence shown here is derived from an EMBL/GenBank/DDBJ whole genome shotgun (WGS) entry which is preliminary data.</text>
</comment>
<dbReference type="Proteomes" id="UP000187209">
    <property type="component" value="Unassembled WGS sequence"/>
</dbReference>
<keyword evidence="3" id="KW-1185">Reference proteome</keyword>
<feature type="region of interest" description="Disordered" evidence="1">
    <location>
        <begin position="652"/>
        <end position="675"/>
    </location>
</feature>
<sequence length="841" mass="98483">MKKALQNSKDQKESVFKKFQRAKTRLGLMAKLERERVHGRLTLVRKDSYEFKNINSLQYKITFSSDEYSYDHRFAPGIQFFKFLAKRSNSQTQRLCLSIPDTIVFNESMVPVWVYTGLDGFIYRTETFHDQLIMNRLGVLDNPYEVVSVVKRPMWSNLVKRYHGLNTYVLNTTDLKSRLNEFLTGEPCAVQRFIKSKGPVSFVCRVVYKKGKKNILYVITNKISFRNEKEEPRKRCLTSSNDMEGCNIIVSSNGKYLEETLPLIKRIVNYMEQNLGIEVTEFAADFIKDDNDNWWFITCKAFQFKGKAEVKGFVVDKPYWSSDSSREEEEKSLMHTEYNRLKRCRLCQVYYPMSLLPHQLTIKMITETDQHLRERGVMIQWLDRAEYRHSGHATIYQNYRVCKDCYNLYELTEELKEIQKVFSEVFSIPIKVKDVDYAKMPDEWKFESDVAVKINSDKPKTVIDESRESKPMKLFRMLVILLDFNEPKTYLNGSYEFQFSFIDINQSYKVEFSGTGDKVAIERFKMYQFFVNSRTEFKNYIKENCQISLNLMRGNELIGRTDLDILDFMSPIVKHKSFYKILSSSASVLGYINCKIAIEEEQYIDVTNIPLKFQSGIYIPPEDFILCLPLPEEWLDLLPNIESMPRKTTSGISYTRLPTKPRAQSARPKNARKPLCRPTHSYRPRSCTSREKQWKITIEIHTISNIADTERPWTVFFELFKARFMSQEIARSDSLVYFKTMKNIFVKGSDDEIEKCLKGQSVEIRISCTDEIGRCMLNIKELKQKKKIKEAVCVDISKRDSVFLEIVVGIKNIVLKEFTIGEEISHGVCVLCDVDDIQEEL</sequence>
<dbReference type="AlphaFoldDB" id="A0A1R2CPZ2"/>